<dbReference type="PROSITE" id="PS50001">
    <property type="entry name" value="SH2"/>
    <property type="match status" value="1"/>
</dbReference>
<dbReference type="InterPro" id="IPR020454">
    <property type="entry name" value="DAG/PE-bd"/>
</dbReference>
<keyword evidence="2" id="KW-0343">GTPase activation</keyword>
<proteinExistence type="predicted"/>
<dbReference type="AlphaFoldDB" id="A0ABD0ZAA0"/>
<keyword evidence="16" id="KW-1185">Reference proteome</keyword>
<protein>
    <recommendedName>
        <fullName evidence="7">Beta-chimaerin</fullName>
    </recommendedName>
    <alternativeName>
        <fullName evidence="8">Beta-chimerin</fullName>
    </alternativeName>
    <alternativeName>
        <fullName evidence="9">Rho GTPase-activating protein 3</fullName>
    </alternativeName>
</protein>
<keyword evidence="6" id="KW-0472">Membrane</keyword>
<dbReference type="InterPro" id="IPR000198">
    <property type="entry name" value="RhoGAP_dom"/>
</dbReference>
<evidence type="ECO:0000256" key="8">
    <source>
        <dbReference type="ARBA" id="ARBA00076015"/>
    </source>
</evidence>
<dbReference type="SUPFAM" id="SSF48350">
    <property type="entry name" value="GTPase activation domain, GAP"/>
    <property type="match status" value="1"/>
</dbReference>
<evidence type="ECO:0000256" key="1">
    <source>
        <dbReference type="ARBA" id="ARBA00004170"/>
    </source>
</evidence>
<dbReference type="Pfam" id="PF00017">
    <property type="entry name" value="SH2"/>
    <property type="match status" value="1"/>
</dbReference>
<dbReference type="PANTHER" id="PTHR46075:SF2">
    <property type="entry name" value="RHO GTPASE ACTIVATING PROTEIN AT 5A, ISOFORM A"/>
    <property type="match status" value="1"/>
</dbReference>
<dbReference type="SMART" id="SM00252">
    <property type="entry name" value="SH2"/>
    <property type="match status" value="1"/>
</dbReference>
<organism evidence="15 16">
    <name type="scientific">Ranatra chinensis</name>
    <dbReference type="NCBI Taxonomy" id="642074"/>
    <lineage>
        <taxon>Eukaryota</taxon>
        <taxon>Metazoa</taxon>
        <taxon>Ecdysozoa</taxon>
        <taxon>Arthropoda</taxon>
        <taxon>Hexapoda</taxon>
        <taxon>Insecta</taxon>
        <taxon>Pterygota</taxon>
        <taxon>Neoptera</taxon>
        <taxon>Paraneoptera</taxon>
        <taxon>Hemiptera</taxon>
        <taxon>Heteroptera</taxon>
        <taxon>Panheteroptera</taxon>
        <taxon>Nepomorpha</taxon>
        <taxon>Nepidae</taxon>
        <taxon>Ranatrinae</taxon>
        <taxon>Ranatra</taxon>
    </lineage>
</organism>
<feature type="chain" id="PRO_5044847325" description="Beta-chimaerin" evidence="11">
    <location>
        <begin position="18"/>
        <end position="448"/>
    </location>
</feature>
<evidence type="ECO:0000256" key="4">
    <source>
        <dbReference type="ARBA" id="ARBA00022771"/>
    </source>
</evidence>
<feature type="domain" description="Rho-GAP" evidence="14">
    <location>
        <begin position="246"/>
        <end position="445"/>
    </location>
</feature>
<keyword evidence="11" id="KW-0732">Signal</keyword>
<dbReference type="InterPro" id="IPR046349">
    <property type="entry name" value="C1-like_sf"/>
</dbReference>
<dbReference type="InterPro" id="IPR008936">
    <property type="entry name" value="Rho_GTPase_activation_prot"/>
</dbReference>
<evidence type="ECO:0000256" key="3">
    <source>
        <dbReference type="ARBA" id="ARBA00022723"/>
    </source>
</evidence>
<evidence type="ECO:0000256" key="10">
    <source>
        <dbReference type="PROSITE-ProRule" id="PRU00191"/>
    </source>
</evidence>
<keyword evidence="10" id="KW-0727">SH2 domain</keyword>
<keyword evidence="3" id="KW-0479">Metal-binding</keyword>
<dbReference type="FunFam" id="3.30.60.20:FF:000025">
    <property type="entry name" value="Chimaerin"/>
    <property type="match status" value="1"/>
</dbReference>
<dbReference type="CDD" id="cd20806">
    <property type="entry name" value="C1_CHN"/>
    <property type="match status" value="1"/>
</dbReference>
<dbReference type="Pfam" id="PF00130">
    <property type="entry name" value="C1_1"/>
    <property type="match status" value="1"/>
</dbReference>
<dbReference type="Pfam" id="PF00620">
    <property type="entry name" value="RhoGAP"/>
    <property type="match status" value="1"/>
</dbReference>
<dbReference type="PROSITE" id="PS50238">
    <property type="entry name" value="RHOGAP"/>
    <property type="match status" value="1"/>
</dbReference>
<dbReference type="SUPFAM" id="SSF57889">
    <property type="entry name" value="Cysteine-rich domain"/>
    <property type="match status" value="1"/>
</dbReference>
<feature type="domain" description="Phorbol-ester/DAG-type" evidence="13">
    <location>
        <begin position="183"/>
        <end position="233"/>
    </location>
</feature>
<dbReference type="InterPro" id="IPR002219">
    <property type="entry name" value="PKC_DAG/PE"/>
</dbReference>
<dbReference type="SUPFAM" id="SSF55550">
    <property type="entry name" value="SH2 domain"/>
    <property type="match status" value="1"/>
</dbReference>
<evidence type="ECO:0000256" key="7">
    <source>
        <dbReference type="ARBA" id="ARBA00073081"/>
    </source>
</evidence>
<dbReference type="EMBL" id="JBFDAA010000005">
    <property type="protein sequence ID" value="KAL1132269.1"/>
    <property type="molecule type" value="Genomic_DNA"/>
</dbReference>
<gene>
    <name evidence="15" type="ORF">AAG570_010226</name>
</gene>
<name>A0ABD0ZAA0_9HEMI</name>
<reference evidence="15 16" key="1">
    <citation type="submission" date="2024-07" db="EMBL/GenBank/DDBJ databases">
        <title>Chromosome-level genome assembly of the water stick insect Ranatra chinensis (Heteroptera: Nepidae).</title>
        <authorList>
            <person name="Liu X."/>
        </authorList>
    </citation>
    <scope>NUCLEOTIDE SEQUENCE [LARGE SCALE GENOMIC DNA]</scope>
    <source>
        <strain evidence="15">Cailab_2021Rc</strain>
        <tissue evidence="15">Muscle</tissue>
    </source>
</reference>
<dbReference type="FunFam" id="1.10.555.10:FF:000005">
    <property type="entry name" value="Chimaerin"/>
    <property type="match status" value="1"/>
</dbReference>
<keyword evidence="5" id="KW-0862">Zinc</keyword>
<dbReference type="PRINTS" id="PR00008">
    <property type="entry name" value="DAGPEDOMAIN"/>
</dbReference>
<evidence type="ECO:0000256" key="2">
    <source>
        <dbReference type="ARBA" id="ARBA00022468"/>
    </source>
</evidence>
<dbReference type="Gene3D" id="3.30.505.10">
    <property type="entry name" value="SH2 domain"/>
    <property type="match status" value="1"/>
</dbReference>
<dbReference type="SMART" id="SM00109">
    <property type="entry name" value="C1"/>
    <property type="match status" value="1"/>
</dbReference>
<dbReference type="InterPro" id="IPR051854">
    <property type="entry name" value="Rho-type_GAP"/>
</dbReference>
<dbReference type="PROSITE" id="PS00479">
    <property type="entry name" value="ZF_DAG_PE_1"/>
    <property type="match status" value="1"/>
</dbReference>
<evidence type="ECO:0000256" key="5">
    <source>
        <dbReference type="ARBA" id="ARBA00022833"/>
    </source>
</evidence>
<accession>A0ABD0ZAA0</accession>
<evidence type="ECO:0000313" key="15">
    <source>
        <dbReference type="EMBL" id="KAL1132269.1"/>
    </source>
</evidence>
<evidence type="ECO:0000259" key="12">
    <source>
        <dbReference type="PROSITE" id="PS50001"/>
    </source>
</evidence>
<dbReference type="Proteomes" id="UP001558652">
    <property type="component" value="Unassembled WGS sequence"/>
</dbReference>
<evidence type="ECO:0000256" key="9">
    <source>
        <dbReference type="ARBA" id="ARBA00077047"/>
    </source>
</evidence>
<evidence type="ECO:0000313" key="16">
    <source>
        <dbReference type="Proteomes" id="UP001558652"/>
    </source>
</evidence>
<sequence length="448" mass="50673">MFCLILYLFYIYIPVYRLQQEAPKPRAVHWRGSVPLAGRPSHYGPEFHGVMDHCQAGKLLQQDGDYLVRMSNSQVNTTCCLSLFFLLFFLFRFRNKVKHYKLFFDGAQHYVGDKRFDSLDDLVADGLVTLHIEAEAGSYVQLMCDLAKYEKSPAYVTLNRLKKRQQREQDVTAATSIVAYDKPHSFKTHNFKGLNWCEFCSNFLWGFTAQGVKCEDCGFSAHFKCSEKLPADCWPELKQVRSVFGVDLTTLVRAHRTLRPFVVDKCIDEIEHRGLDAEGLYRVSGFADEMDAMRMALDRDGSSADISAAVYDNINVVAGILKLYFRLLPIPLLTYEVHPVLIKVVHLPSMNEQLQGTKEALALLPPAHYNTLKFLMAHLYRVVKHCAENKMSAQNLGTIFAPTLMPVATTTKNGGRGGGGGGSIPDMTSEINVICLLIQYYHEIFQTP</sequence>
<evidence type="ECO:0000259" key="13">
    <source>
        <dbReference type="PROSITE" id="PS50081"/>
    </source>
</evidence>
<dbReference type="InterPro" id="IPR000980">
    <property type="entry name" value="SH2"/>
</dbReference>
<dbReference type="PROSITE" id="PS50081">
    <property type="entry name" value="ZF_DAG_PE_2"/>
    <property type="match status" value="1"/>
</dbReference>
<dbReference type="InterPro" id="IPR036860">
    <property type="entry name" value="SH2_dom_sf"/>
</dbReference>
<evidence type="ECO:0000256" key="11">
    <source>
        <dbReference type="SAM" id="SignalP"/>
    </source>
</evidence>
<dbReference type="PANTHER" id="PTHR46075">
    <property type="entry name" value="CHIMERIN FAMILY MEMBER"/>
    <property type="match status" value="1"/>
</dbReference>
<evidence type="ECO:0000256" key="6">
    <source>
        <dbReference type="ARBA" id="ARBA00023136"/>
    </source>
</evidence>
<dbReference type="GO" id="GO:0008270">
    <property type="term" value="F:zinc ion binding"/>
    <property type="evidence" value="ECO:0007669"/>
    <property type="project" value="UniProtKB-KW"/>
</dbReference>
<evidence type="ECO:0000259" key="14">
    <source>
        <dbReference type="PROSITE" id="PS50238"/>
    </source>
</evidence>
<dbReference type="SMART" id="SM00324">
    <property type="entry name" value="RhoGAP"/>
    <property type="match status" value="1"/>
</dbReference>
<keyword evidence="4" id="KW-0863">Zinc-finger</keyword>
<dbReference type="Gene3D" id="1.10.555.10">
    <property type="entry name" value="Rho GTPase activation protein"/>
    <property type="match status" value="1"/>
</dbReference>
<comment type="caution">
    <text evidence="15">The sequence shown here is derived from an EMBL/GenBank/DDBJ whole genome shotgun (WGS) entry which is preliminary data.</text>
</comment>
<dbReference type="GO" id="GO:0016020">
    <property type="term" value="C:membrane"/>
    <property type="evidence" value="ECO:0007669"/>
    <property type="project" value="UniProtKB-SubCell"/>
</dbReference>
<dbReference type="GO" id="GO:0005096">
    <property type="term" value="F:GTPase activator activity"/>
    <property type="evidence" value="ECO:0007669"/>
    <property type="project" value="UniProtKB-KW"/>
</dbReference>
<feature type="signal peptide" evidence="11">
    <location>
        <begin position="1"/>
        <end position="17"/>
    </location>
</feature>
<comment type="subcellular location">
    <subcellularLocation>
        <location evidence="1">Membrane</location>
        <topology evidence="1">Peripheral membrane protein</topology>
    </subcellularLocation>
</comment>
<dbReference type="Gene3D" id="3.30.60.20">
    <property type="match status" value="1"/>
</dbReference>
<feature type="domain" description="SH2" evidence="12">
    <location>
        <begin position="46"/>
        <end position="123"/>
    </location>
</feature>